<proteinExistence type="predicted"/>
<dbReference type="Pfam" id="PF20150">
    <property type="entry name" value="2EXR"/>
    <property type="match status" value="1"/>
</dbReference>
<evidence type="ECO:0000313" key="3">
    <source>
        <dbReference type="Proteomes" id="UP000770015"/>
    </source>
</evidence>
<gene>
    <name evidence="2" type="ORF">F5X68DRAFT_265635</name>
</gene>
<evidence type="ECO:0000313" key="2">
    <source>
        <dbReference type="EMBL" id="KAH6666514.1"/>
    </source>
</evidence>
<feature type="domain" description="2EXR" evidence="1">
    <location>
        <begin position="14"/>
        <end position="104"/>
    </location>
</feature>
<name>A0A9P8V2F5_9PEZI</name>
<reference evidence="2" key="1">
    <citation type="journal article" date="2021" name="Nat. Commun.">
        <title>Genetic determinants of endophytism in the Arabidopsis root mycobiome.</title>
        <authorList>
            <person name="Mesny F."/>
            <person name="Miyauchi S."/>
            <person name="Thiergart T."/>
            <person name="Pickel B."/>
            <person name="Atanasova L."/>
            <person name="Karlsson M."/>
            <person name="Huettel B."/>
            <person name="Barry K.W."/>
            <person name="Haridas S."/>
            <person name="Chen C."/>
            <person name="Bauer D."/>
            <person name="Andreopoulos W."/>
            <person name="Pangilinan J."/>
            <person name="LaButti K."/>
            <person name="Riley R."/>
            <person name="Lipzen A."/>
            <person name="Clum A."/>
            <person name="Drula E."/>
            <person name="Henrissat B."/>
            <person name="Kohler A."/>
            <person name="Grigoriev I.V."/>
            <person name="Martin F.M."/>
            <person name="Hacquard S."/>
        </authorList>
    </citation>
    <scope>NUCLEOTIDE SEQUENCE</scope>
    <source>
        <strain evidence="2">MPI-SDFR-AT-0117</strain>
    </source>
</reference>
<comment type="caution">
    <text evidence="2">The sequence shown here is derived from an EMBL/GenBank/DDBJ whole genome shotgun (WGS) entry which is preliminary data.</text>
</comment>
<dbReference type="EMBL" id="JAGSXJ010000036">
    <property type="protein sequence ID" value="KAH6666514.1"/>
    <property type="molecule type" value="Genomic_DNA"/>
</dbReference>
<dbReference type="OrthoDB" id="4655872at2759"/>
<protein>
    <recommendedName>
        <fullName evidence="1">2EXR domain-containing protein</fullName>
    </recommendedName>
</protein>
<dbReference type="InterPro" id="IPR045518">
    <property type="entry name" value="2EXR"/>
</dbReference>
<dbReference type="AlphaFoldDB" id="A0A9P8V2F5"/>
<accession>A0A9P8V2F5</accession>
<organism evidence="2 3">
    <name type="scientific">Plectosphaerella plurivora</name>
    <dbReference type="NCBI Taxonomy" id="936078"/>
    <lineage>
        <taxon>Eukaryota</taxon>
        <taxon>Fungi</taxon>
        <taxon>Dikarya</taxon>
        <taxon>Ascomycota</taxon>
        <taxon>Pezizomycotina</taxon>
        <taxon>Sordariomycetes</taxon>
        <taxon>Hypocreomycetidae</taxon>
        <taxon>Glomerellales</taxon>
        <taxon>Plectosphaerellaceae</taxon>
        <taxon>Plectosphaerella</taxon>
    </lineage>
</organism>
<dbReference type="Proteomes" id="UP000770015">
    <property type="component" value="Unassembled WGS sequence"/>
</dbReference>
<sequence>MAIVFSLPASARYFTPFAHLPVELRLHIWEDAIYQPGMNFLRVSYNASTRRSHHGGTFPPLRKATLVPVYQHPEAEDSQFYSLDRVLRTLSLVCEESRRVVRRFMADPSTIKLPTGQVVTVRDSHDAICLDYVPESIFTSGCRILADVKCPGLDQIRHVAIRYCHNWETKSSFCRECMRSHSADKKGLPLHVYQFLVRHMPNLQTVYFIDFLILRRVTEDLAAGPPPTFTSRGRSFYEVNSADGSCWEVGSEVFEVLDWVKTNYLLYSAQSTTTRYRHSQPRRVQFKVLACEQVVAPAVQSPAPKTQLSVWKKGGNKREYQGEIRDASKRRQVDMPAADIAHVEALSVFVFGQDKSFPFTFSAARRKGRGADTR</sequence>
<evidence type="ECO:0000259" key="1">
    <source>
        <dbReference type="Pfam" id="PF20150"/>
    </source>
</evidence>
<keyword evidence="3" id="KW-1185">Reference proteome</keyword>